<dbReference type="Proteomes" id="UP001164746">
    <property type="component" value="Chromosome 7"/>
</dbReference>
<sequence length="96" mass="10868">MRVQRGHDVAYRQHNKSIKGKKNVLAVRTRYVLVLRSDCDTLTIRGFNIGENCNMYLPLSKEKNSLGQLQGVNILANLHKGTNDNGNRRGSSRKQC</sequence>
<accession>A0ABY7EKC7</accession>
<organism evidence="1 2">
    <name type="scientific">Mya arenaria</name>
    <name type="common">Soft-shell clam</name>
    <dbReference type="NCBI Taxonomy" id="6604"/>
    <lineage>
        <taxon>Eukaryota</taxon>
        <taxon>Metazoa</taxon>
        <taxon>Spiralia</taxon>
        <taxon>Lophotrochozoa</taxon>
        <taxon>Mollusca</taxon>
        <taxon>Bivalvia</taxon>
        <taxon>Autobranchia</taxon>
        <taxon>Heteroconchia</taxon>
        <taxon>Euheterodonta</taxon>
        <taxon>Imparidentia</taxon>
        <taxon>Neoheterodontei</taxon>
        <taxon>Myida</taxon>
        <taxon>Myoidea</taxon>
        <taxon>Myidae</taxon>
        <taxon>Mya</taxon>
    </lineage>
</organism>
<protein>
    <submittedName>
        <fullName evidence="1">Uncharacterized protein</fullName>
    </submittedName>
</protein>
<name>A0ABY7EKC7_MYAAR</name>
<proteinExistence type="predicted"/>
<keyword evidence="2" id="KW-1185">Reference proteome</keyword>
<evidence type="ECO:0000313" key="1">
    <source>
        <dbReference type="EMBL" id="WAR09625.1"/>
    </source>
</evidence>
<gene>
    <name evidence="1" type="ORF">MAR_034701</name>
</gene>
<reference evidence="1" key="1">
    <citation type="submission" date="2022-11" db="EMBL/GenBank/DDBJ databases">
        <title>Centuries of genome instability and evolution in soft-shell clam transmissible cancer (bioRxiv).</title>
        <authorList>
            <person name="Hart S.F.M."/>
            <person name="Yonemitsu M.A."/>
            <person name="Giersch R.M."/>
            <person name="Beal B.F."/>
            <person name="Arriagada G."/>
            <person name="Davis B.W."/>
            <person name="Ostrander E.A."/>
            <person name="Goff S.P."/>
            <person name="Metzger M.J."/>
        </authorList>
    </citation>
    <scope>NUCLEOTIDE SEQUENCE</scope>
    <source>
        <strain evidence="1">MELC-2E11</strain>
        <tissue evidence="1">Siphon/mantle</tissue>
    </source>
</reference>
<dbReference type="EMBL" id="CP111018">
    <property type="protein sequence ID" value="WAR09625.1"/>
    <property type="molecule type" value="Genomic_DNA"/>
</dbReference>
<evidence type="ECO:0000313" key="2">
    <source>
        <dbReference type="Proteomes" id="UP001164746"/>
    </source>
</evidence>